<dbReference type="EMBL" id="JPVQ01000018">
    <property type="protein sequence ID" value="KGR90517.1"/>
    <property type="molecule type" value="Genomic_DNA"/>
</dbReference>
<dbReference type="RefSeq" id="WP_052126159.1">
    <property type="nucleotide sequence ID" value="NZ_AVCZ01000018.1"/>
</dbReference>
<dbReference type="AlphaFoldDB" id="A0A0A3JU31"/>
<dbReference type="eggNOG" id="ENOG5032VC2">
    <property type="taxonomic scope" value="Bacteria"/>
</dbReference>
<evidence type="ECO:0000259" key="1">
    <source>
        <dbReference type="Pfam" id="PF21747"/>
    </source>
</evidence>
<dbReference type="InterPro" id="IPR048427">
    <property type="entry name" value="YpoC"/>
</dbReference>
<comment type="caution">
    <text evidence="2">The sequence shown here is derived from an EMBL/GenBank/DDBJ whole genome shotgun (WGS) entry which is preliminary data.</text>
</comment>
<evidence type="ECO:0000313" key="2">
    <source>
        <dbReference type="EMBL" id="KGR90517.1"/>
    </source>
</evidence>
<organism evidence="2 3">
    <name type="scientific">Ureibacillus massiliensis 4400831 = CIP 108448 = CCUG 49529</name>
    <dbReference type="NCBI Taxonomy" id="1211035"/>
    <lineage>
        <taxon>Bacteria</taxon>
        <taxon>Bacillati</taxon>
        <taxon>Bacillota</taxon>
        <taxon>Bacilli</taxon>
        <taxon>Bacillales</taxon>
        <taxon>Caryophanaceae</taxon>
        <taxon>Ureibacillus</taxon>
    </lineage>
</organism>
<accession>A0A0A3JU31</accession>
<name>A0A0A3JU31_9BACL</name>
<keyword evidence="3" id="KW-1185">Reference proteome</keyword>
<proteinExistence type="predicted"/>
<reference evidence="2 3" key="1">
    <citation type="submission" date="2014-02" db="EMBL/GenBank/DDBJ databases">
        <title>Draft genome sequence of Lysinibacillus massiliensis CCUG 49529.</title>
        <authorList>
            <person name="Zhang F."/>
            <person name="Wang G."/>
            <person name="Zhang L."/>
        </authorList>
    </citation>
    <scope>NUCLEOTIDE SEQUENCE [LARGE SCALE GENOMIC DNA]</scope>
    <source>
        <strain evidence="2 3">CCUG 49529</strain>
    </source>
</reference>
<dbReference type="Proteomes" id="UP000030595">
    <property type="component" value="Unassembled WGS sequence"/>
</dbReference>
<gene>
    <name evidence="2" type="ORF">CD30_11295</name>
</gene>
<protein>
    <recommendedName>
        <fullName evidence="1">YpoC-like domain-containing protein</fullName>
    </recommendedName>
</protein>
<evidence type="ECO:0000313" key="3">
    <source>
        <dbReference type="Proteomes" id="UP000030595"/>
    </source>
</evidence>
<sequence length="117" mass="13831">MISYNPNMIQKEVVDPFFIKWDLLSKQIYEAHDARNGQARELMEIGIKLYEELIYTTSNVESTSVPINEDFEVLPINGAERLLFIKARPAQYACYRQLEELFKETKKRLARFRVKVK</sequence>
<dbReference type="Pfam" id="PF21747">
    <property type="entry name" value="YpoC"/>
    <property type="match status" value="1"/>
</dbReference>
<feature type="domain" description="YpoC-like" evidence="1">
    <location>
        <begin position="12"/>
        <end position="115"/>
    </location>
</feature>